<keyword evidence="6" id="KW-1185">Reference proteome</keyword>
<dbReference type="SMART" id="SM00935">
    <property type="entry name" value="OmpH"/>
    <property type="match status" value="1"/>
</dbReference>
<evidence type="ECO:0000256" key="1">
    <source>
        <dbReference type="ARBA" id="ARBA00009091"/>
    </source>
</evidence>
<evidence type="ECO:0000256" key="3">
    <source>
        <dbReference type="SAM" id="Coils"/>
    </source>
</evidence>
<dbReference type="RefSeq" id="WP_224420640.1">
    <property type="nucleotide sequence ID" value="NZ_JAGXFD010000001.1"/>
</dbReference>
<evidence type="ECO:0000313" key="5">
    <source>
        <dbReference type="EMBL" id="MBZ9567447.1"/>
    </source>
</evidence>
<dbReference type="Gene3D" id="3.30.910.20">
    <property type="entry name" value="Skp domain"/>
    <property type="match status" value="1"/>
</dbReference>
<feature type="coiled-coil region" evidence="3">
    <location>
        <begin position="36"/>
        <end position="117"/>
    </location>
</feature>
<dbReference type="SUPFAM" id="SSF111384">
    <property type="entry name" value="OmpH-like"/>
    <property type="match status" value="1"/>
</dbReference>
<feature type="chain" id="PRO_5046386999" evidence="4">
    <location>
        <begin position="22"/>
        <end position="165"/>
    </location>
</feature>
<comment type="similarity">
    <text evidence="1">Belongs to the Skp family.</text>
</comment>
<keyword evidence="2 4" id="KW-0732">Signal</keyword>
<protein>
    <submittedName>
        <fullName evidence="5">OmpH family outer membrane protein</fullName>
    </submittedName>
</protein>
<accession>A0ABS7WXU3</accession>
<feature type="signal peptide" evidence="4">
    <location>
        <begin position="1"/>
        <end position="21"/>
    </location>
</feature>
<keyword evidence="3" id="KW-0175">Coiled coil</keyword>
<gene>
    <name evidence="5" type="ORF">KGQ91_07105</name>
</gene>
<comment type="caution">
    <text evidence="5">The sequence shown here is derived from an EMBL/GenBank/DDBJ whole genome shotgun (WGS) entry which is preliminary data.</text>
</comment>
<evidence type="ECO:0000256" key="4">
    <source>
        <dbReference type="SAM" id="SignalP"/>
    </source>
</evidence>
<evidence type="ECO:0000256" key="2">
    <source>
        <dbReference type="ARBA" id="ARBA00022729"/>
    </source>
</evidence>
<proteinExistence type="inferred from homology"/>
<evidence type="ECO:0000313" key="6">
    <source>
        <dbReference type="Proteomes" id="UP001319883"/>
    </source>
</evidence>
<dbReference type="PANTHER" id="PTHR35089">
    <property type="entry name" value="CHAPERONE PROTEIN SKP"/>
    <property type="match status" value="1"/>
</dbReference>
<organism evidence="5 6">
    <name type="scientific">Modicisalibacter tunisiensis</name>
    <dbReference type="NCBI Taxonomy" id="390637"/>
    <lineage>
        <taxon>Bacteria</taxon>
        <taxon>Pseudomonadati</taxon>
        <taxon>Pseudomonadota</taxon>
        <taxon>Gammaproteobacteria</taxon>
        <taxon>Oceanospirillales</taxon>
        <taxon>Halomonadaceae</taxon>
        <taxon>Modicisalibacter</taxon>
    </lineage>
</organism>
<name>A0ABS7WXU3_9GAMM</name>
<reference evidence="5 6" key="1">
    <citation type="submission" date="2021-05" db="EMBL/GenBank/DDBJ databases">
        <title>Petroleum and Energy Research Collection (APPE): ex situ preservation of microbial diversity associated with the oil industry and exploitation of its biotechnological potential.</title>
        <authorList>
            <person name="Paixao C.T.M."/>
            <person name="Gomes M.B."/>
            <person name="Oliveira V.M."/>
        </authorList>
    </citation>
    <scope>NUCLEOTIDE SEQUENCE [LARGE SCALE GENOMIC DNA]</scope>
    <source>
        <strain evidence="5 6">LIT2</strain>
    </source>
</reference>
<sequence>MRKLTGALCLLGALAAAPAYATDVVVLDWRAALMQSDAAQRSMNELRNQTSEQRQQAKSLSEELQKLQQRLQKDGAVMSDAERKKLQQELRQKGGRFQQLRAQLQQEQQKQQQAFLKSAKPRLDKAIQQAAERHGADLVVDRDAVVHMNDGLDITQEVTKILNAK</sequence>
<dbReference type="Pfam" id="PF03938">
    <property type="entry name" value="OmpH"/>
    <property type="match status" value="1"/>
</dbReference>
<dbReference type="EMBL" id="JAGXFD010000001">
    <property type="protein sequence ID" value="MBZ9567447.1"/>
    <property type="molecule type" value="Genomic_DNA"/>
</dbReference>
<dbReference type="PANTHER" id="PTHR35089:SF1">
    <property type="entry name" value="CHAPERONE PROTEIN SKP"/>
    <property type="match status" value="1"/>
</dbReference>
<dbReference type="Proteomes" id="UP001319883">
    <property type="component" value="Unassembled WGS sequence"/>
</dbReference>
<dbReference type="InterPro" id="IPR024930">
    <property type="entry name" value="Skp_dom_sf"/>
</dbReference>
<dbReference type="InterPro" id="IPR005632">
    <property type="entry name" value="Chaperone_Skp"/>
</dbReference>